<dbReference type="EC" id="2.7.7.65" evidence="2"/>
<evidence type="ECO:0000256" key="2">
    <source>
        <dbReference type="ARBA" id="ARBA00012528"/>
    </source>
</evidence>
<keyword evidence="5" id="KW-0732">Signal</keyword>
<comment type="caution">
    <text evidence="7">The sequence shown here is derived from an EMBL/GenBank/DDBJ whole genome shotgun (WGS) entry which is preliminary data.</text>
</comment>
<organism evidence="7 8">
    <name type="scientific">Rhodanobacter thiooxydans</name>
    <dbReference type="NCBI Taxonomy" id="416169"/>
    <lineage>
        <taxon>Bacteria</taxon>
        <taxon>Pseudomonadati</taxon>
        <taxon>Pseudomonadota</taxon>
        <taxon>Gammaproteobacteria</taxon>
        <taxon>Lysobacterales</taxon>
        <taxon>Rhodanobacteraceae</taxon>
        <taxon>Rhodanobacter</taxon>
    </lineage>
</organism>
<keyword evidence="8" id="KW-1185">Reference proteome</keyword>
<reference evidence="7 8" key="1">
    <citation type="journal article" date="2016" name="MBio">
        <title>Lateral Gene Transfer in a Heavy Metal-Contaminated-Groundwater Microbial Community.</title>
        <authorList>
            <person name="Hemme C.L."/>
            <person name="Green S.J."/>
            <person name="Rishishwar L."/>
            <person name="Prakash O."/>
            <person name="Pettenato A."/>
            <person name="Chakraborty R."/>
            <person name="Deutschbauer A.M."/>
            <person name="Van Nostrand J.D."/>
            <person name="Wu L."/>
            <person name="He Z."/>
            <person name="Jordan I.K."/>
            <person name="Hazen T.C."/>
            <person name="Arkin A.P."/>
            <person name="Kostka J.E."/>
            <person name="Zhou J."/>
        </authorList>
    </citation>
    <scope>NUCLEOTIDE SEQUENCE [LARGE SCALE GENOMIC DNA]</scope>
    <source>
        <strain evidence="7 8">FW104-T7</strain>
    </source>
</reference>
<dbReference type="InterPro" id="IPR043128">
    <property type="entry name" value="Rev_trsase/Diguanyl_cyclase"/>
</dbReference>
<dbReference type="EMBL" id="LVJS01000016">
    <property type="protein sequence ID" value="KZC24923.1"/>
    <property type="molecule type" value="Genomic_DNA"/>
</dbReference>
<dbReference type="Gene3D" id="1.25.40.10">
    <property type="entry name" value="Tetratricopeptide repeat domain"/>
    <property type="match status" value="2"/>
</dbReference>
<gene>
    <name evidence="7" type="ORF">RHOFW104T7_06185</name>
</gene>
<dbReference type="InterPro" id="IPR050469">
    <property type="entry name" value="Diguanylate_Cyclase"/>
</dbReference>
<evidence type="ECO:0000259" key="6">
    <source>
        <dbReference type="PROSITE" id="PS50887"/>
    </source>
</evidence>
<dbReference type="FunFam" id="3.30.70.270:FF:000001">
    <property type="entry name" value="Diguanylate cyclase domain protein"/>
    <property type="match status" value="1"/>
</dbReference>
<dbReference type="GO" id="GO:0043709">
    <property type="term" value="P:cell adhesion involved in single-species biofilm formation"/>
    <property type="evidence" value="ECO:0007669"/>
    <property type="project" value="TreeGrafter"/>
</dbReference>
<dbReference type="SUPFAM" id="SSF48452">
    <property type="entry name" value="TPR-like"/>
    <property type="match status" value="1"/>
</dbReference>
<proteinExistence type="predicted"/>
<dbReference type="STRING" id="416169.RHOFW104T7_06185"/>
<dbReference type="eggNOG" id="COG3706">
    <property type="taxonomic scope" value="Bacteria"/>
</dbReference>
<sequence>MPIGRQGKGMGAVLAALLLCVLAQAGHAAYPPRITDAGAFLDQTEELRIKDHRQFTQRLAQIHRESPVLTTAEQWHLRYLDAFESSLEGNYAAAEQPLRDVIDHAGDPTLATKALALLMNNLAVGRRYEDAFKLAHQLTIELPRIRDKTTRLQVLSYLSQTLNLAGQTNLAIKYAHMMEDIDPSKTTSCYSRTKLVAALYNAKRLTSASPELQQAIETCEAAGQPIMATTMQLILGTLHLEEHQPAKTLALLDRIAPVIRINHYYPHTLSAQVQRAQAYAQLGKDDDAQKAALAALAMAGPDDVNDYLKDAYEVLYLVTKRHGNTAAALAYYERYVAQDKGSLNDASAQALAYQTVQQQILTRKLETEELGRQNSVLKLQQALDAKAAETDRLYITLLIILLAAIALWLLRTMRSQRRFKRMAIRDGLTGILNHQHFINEADRILRLLEKKLGHACLISIDLDHFKQINDTHGHAMGDAVLKRAVAICQQHLRPSDLFGRLGGEEFGILLHECSRNQGLDIAERIRIAIGTTPIEKDGQHIAISASVGLASTDTSGYGLQRLCKEADVALYRAKRAGRNRVVADAGNLAEA</sequence>
<dbReference type="PANTHER" id="PTHR45138">
    <property type="entry name" value="REGULATORY COMPONENTS OF SENSORY TRANSDUCTION SYSTEM"/>
    <property type="match status" value="1"/>
</dbReference>
<evidence type="ECO:0000313" key="8">
    <source>
        <dbReference type="Proteomes" id="UP000076131"/>
    </source>
</evidence>
<name>A0A154QL21_9GAMM</name>
<dbReference type="Proteomes" id="UP000076131">
    <property type="component" value="Unassembled WGS sequence"/>
</dbReference>
<dbReference type="SUPFAM" id="SSF55073">
    <property type="entry name" value="Nucleotide cyclase"/>
    <property type="match status" value="1"/>
</dbReference>
<keyword evidence="4" id="KW-0812">Transmembrane</keyword>
<keyword evidence="4" id="KW-1133">Transmembrane helix</keyword>
<dbReference type="SMART" id="SM00267">
    <property type="entry name" value="GGDEF"/>
    <property type="match status" value="1"/>
</dbReference>
<dbReference type="InterPro" id="IPR000160">
    <property type="entry name" value="GGDEF_dom"/>
</dbReference>
<feature type="domain" description="GGDEF" evidence="6">
    <location>
        <begin position="453"/>
        <end position="586"/>
    </location>
</feature>
<dbReference type="InterPro" id="IPR029787">
    <property type="entry name" value="Nucleotide_cyclase"/>
</dbReference>
<dbReference type="Gene3D" id="3.30.70.270">
    <property type="match status" value="1"/>
</dbReference>
<dbReference type="InterPro" id="IPR011990">
    <property type="entry name" value="TPR-like_helical_dom_sf"/>
</dbReference>
<dbReference type="GO" id="GO:0052621">
    <property type="term" value="F:diguanylate cyclase activity"/>
    <property type="evidence" value="ECO:0007669"/>
    <property type="project" value="UniProtKB-EC"/>
</dbReference>
<evidence type="ECO:0000256" key="4">
    <source>
        <dbReference type="SAM" id="Phobius"/>
    </source>
</evidence>
<comment type="catalytic activity">
    <reaction evidence="3">
        <text>2 GTP = 3',3'-c-di-GMP + 2 diphosphate</text>
        <dbReference type="Rhea" id="RHEA:24898"/>
        <dbReference type="ChEBI" id="CHEBI:33019"/>
        <dbReference type="ChEBI" id="CHEBI:37565"/>
        <dbReference type="ChEBI" id="CHEBI:58805"/>
        <dbReference type="EC" id="2.7.7.65"/>
    </reaction>
</comment>
<dbReference type="GO" id="GO:1902201">
    <property type="term" value="P:negative regulation of bacterial-type flagellum-dependent cell motility"/>
    <property type="evidence" value="ECO:0007669"/>
    <property type="project" value="TreeGrafter"/>
</dbReference>
<protein>
    <recommendedName>
        <fullName evidence="2">diguanylate cyclase</fullName>
        <ecNumber evidence="2">2.7.7.65</ecNumber>
    </recommendedName>
</protein>
<evidence type="ECO:0000256" key="3">
    <source>
        <dbReference type="ARBA" id="ARBA00034247"/>
    </source>
</evidence>
<dbReference type="GO" id="GO:0005886">
    <property type="term" value="C:plasma membrane"/>
    <property type="evidence" value="ECO:0007669"/>
    <property type="project" value="TreeGrafter"/>
</dbReference>
<dbReference type="NCBIfam" id="TIGR00254">
    <property type="entry name" value="GGDEF"/>
    <property type="match status" value="1"/>
</dbReference>
<keyword evidence="4" id="KW-0472">Membrane</keyword>
<dbReference type="AlphaFoldDB" id="A0A154QL21"/>
<feature type="signal peptide" evidence="5">
    <location>
        <begin position="1"/>
        <end position="28"/>
    </location>
</feature>
<evidence type="ECO:0000256" key="5">
    <source>
        <dbReference type="SAM" id="SignalP"/>
    </source>
</evidence>
<dbReference type="PANTHER" id="PTHR45138:SF9">
    <property type="entry name" value="DIGUANYLATE CYCLASE DGCM-RELATED"/>
    <property type="match status" value="1"/>
</dbReference>
<feature type="chain" id="PRO_5007600177" description="diguanylate cyclase" evidence="5">
    <location>
        <begin position="29"/>
        <end position="591"/>
    </location>
</feature>
<dbReference type="PROSITE" id="PS50887">
    <property type="entry name" value="GGDEF"/>
    <property type="match status" value="1"/>
</dbReference>
<evidence type="ECO:0000256" key="1">
    <source>
        <dbReference type="ARBA" id="ARBA00001946"/>
    </source>
</evidence>
<accession>A0A154QL21</accession>
<dbReference type="CDD" id="cd01949">
    <property type="entry name" value="GGDEF"/>
    <property type="match status" value="1"/>
</dbReference>
<evidence type="ECO:0000313" key="7">
    <source>
        <dbReference type="EMBL" id="KZC24923.1"/>
    </source>
</evidence>
<comment type="cofactor">
    <cofactor evidence="1">
        <name>Mg(2+)</name>
        <dbReference type="ChEBI" id="CHEBI:18420"/>
    </cofactor>
</comment>
<feature type="transmembrane region" description="Helical" evidence="4">
    <location>
        <begin position="393"/>
        <end position="410"/>
    </location>
</feature>
<dbReference type="Pfam" id="PF00990">
    <property type="entry name" value="GGDEF"/>
    <property type="match status" value="1"/>
</dbReference>